<gene>
    <name evidence="4" type="ORF">ILEXP_LOCUS43706</name>
</gene>
<dbReference type="PANTHER" id="PTHR13068">
    <property type="entry name" value="CGI-12 PROTEIN-RELATED"/>
    <property type="match status" value="1"/>
</dbReference>
<evidence type="ECO:0000256" key="2">
    <source>
        <dbReference type="ARBA" id="ARBA00022472"/>
    </source>
</evidence>
<comment type="similarity">
    <text evidence="1">Belongs to the mTERF family.</text>
</comment>
<comment type="caution">
    <text evidence="4">The sequence shown here is derived from an EMBL/GenBank/DDBJ whole genome shotgun (WGS) entry which is preliminary data.</text>
</comment>
<proteinExistence type="inferred from homology"/>
<organism evidence="4 5">
    <name type="scientific">Ilex paraguariensis</name>
    <name type="common">yerba mate</name>
    <dbReference type="NCBI Taxonomy" id="185542"/>
    <lineage>
        <taxon>Eukaryota</taxon>
        <taxon>Viridiplantae</taxon>
        <taxon>Streptophyta</taxon>
        <taxon>Embryophyta</taxon>
        <taxon>Tracheophyta</taxon>
        <taxon>Spermatophyta</taxon>
        <taxon>Magnoliopsida</taxon>
        <taxon>eudicotyledons</taxon>
        <taxon>Gunneridae</taxon>
        <taxon>Pentapetalae</taxon>
        <taxon>asterids</taxon>
        <taxon>campanulids</taxon>
        <taxon>Aquifoliales</taxon>
        <taxon>Aquifoliaceae</taxon>
        <taxon>Ilex</taxon>
    </lineage>
</organism>
<dbReference type="InterPro" id="IPR038538">
    <property type="entry name" value="MTERF_sf"/>
</dbReference>
<protein>
    <recommendedName>
        <fullName evidence="6">Mitochondrial transcription termination factor</fullName>
    </recommendedName>
</protein>
<keyword evidence="5" id="KW-1185">Reference proteome</keyword>
<keyword evidence="2" id="KW-0806">Transcription termination</keyword>
<dbReference type="Proteomes" id="UP001642360">
    <property type="component" value="Unassembled WGS sequence"/>
</dbReference>
<evidence type="ECO:0000256" key="1">
    <source>
        <dbReference type="ARBA" id="ARBA00007692"/>
    </source>
</evidence>
<dbReference type="InterPro" id="IPR003690">
    <property type="entry name" value="MTERF"/>
</dbReference>
<dbReference type="PANTHER" id="PTHR13068:SF231">
    <property type="entry name" value="TRANSCRIPTION TERMINATION FACTOR MTERF2, CHLOROPLASTIC-LIKE"/>
    <property type="match status" value="1"/>
</dbReference>
<dbReference type="GO" id="GO:0006353">
    <property type="term" value="P:DNA-templated transcription termination"/>
    <property type="evidence" value="ECO:0007669"/>
    <property type="project" value="UniProtKB-KW"/>
</dbReference>
<evidence type="ECO:0000313" key="5">
    <source>
        <dbReference type="Proteomes" id="UP001642360"/>
    </source>
</evidence>
<name>A0ABC8TWU3_9AQUA</name>
<evidence type="ECO:0008006" key="6">
    <source>
        <dbReference type="Google" id="ProtNLM"/>
    </source>
</evidence>
<dbReference type="Pfam" id="PF02536">
    <property type="entry name" value="mTERF"/>
    <property type="match status" value="2"/>
</dbReference>
<reference evidence="4 5" key="1">
    <citation type="submission" date="2024-02" db="EMBL/GenBank/DDBJ databases">
        <authorList>
            <person name="Vignale AGUSTIN F."/>
            <person name="Sosa J E."/>
            <person name="Modenutti C."/>
        </authorList>
    </citation>
    <scope>NUCLEOTIDE SEQUENCE [LARGE SCALE GENOMIC DNA]</scope>
</reference>
<accession>A0ABC8TWU3</accession>
<keyword evidence="2" id="KW-0805">Transcription regulation</keyword>
<dbReference type="FunFam" id="1.25.70.10:FF:000001">
    <property type="entry name" value="Mitochondrial transcription termination factor-like"/>
    <property type="match status" value="1"/>
</dbReference>
<sequence>MNRLRSHSIADRFSFSGLRCLLQYSTSTAHFMVDYLIDSLGFSREEAISASTKVTHLKSPKNPDLVLNLLKQIGFDNTQIKSIVFSAPTLLSSDVDKTLKPKIRVLQDLGLSGSDLAKFIKGNRGLFNRGLDTHIIPSLDYLRRALRSDENVIRALKRSQWLLTCNTLKKMPPNVLLLRKCGLSIEKIEKFIINNPRYVLQKPEWLEEIVHRVEEELGIPRVSRMFLYGIDALASSSKSTLERKFGIFRSFGWSNSEISTMARNLPYCLSLSEAKIRNALNYFMKEIGYAPGYLASHPKLLMHSLEKRVVPRNEVLKILIEKKLNKSKQSLYAVVCLTESKFIEDYVLPYKNKMPDLYGAYNNRMRQ</sequence>
<evidence type="ECO:0000313" key="4">
    <source>
        <dbReference type="EMBL" id="CAK9173972.1"/>
    </source>
</evidence>
<keyword evidence="2" id="KW-0804">Transcription</keyword>
<dbReference type="EMBL" id="CAUOFW020006269">
    <property type="protein sequence ID" value="CAK9173972.1"/>
    <property type="molecule type" value="Genomic_DNA"/>
</dbReference>
<dbReference type="Gene3D" id="1.25.70.10">
    <property type="entry name" value="Transcription termination factor 3, mitochondrial"/>
    <property type="match status" value="1"/>
</dbReference>
<dbReference type="AlphaFoldDB" id="A0ABC8TWU3"/>
<dbReference type="SMART" id="SM00733">
    <property type="entry name" value="Mterf"/>
    <property type="match status" value="7"/>
</dbReference>
<keyword evidence="3" id="KW-0809">Transit peptide</keyword>
<evidence type="ECO:0000256" key="3">
    <source>
        <dbReference type="ARBA" id="ARBA00022946"/>
    </source>
</evidence>